<keyword evidence="2" id="KW-0812">Transmembrane</keyword>
<protein>
    <submittedName>
        <fullName evidence="3">Uncharacterized protein</fullName>
    </submittedName>
</protein>
<proteinExistence type="predicted"/>
<sequence>MDNALPTGLLMLRVIPYFLPLTIVLILFAAFPQISLWLPDLVMRPQQRWNAFARTLQRLIGADGVVEQDERESRCPSASRTPWAYSTKPSRFS</sequence>
<evidence type="ECO:0000313" key="3">
    <source>
        <dbReference type="EMBL" id="UUP16465.1"/>
    </source>
</evidence>
<evidence type="ECO:0000256" key="2">
    <source>
        <dbReference type="SAM" id="Phobius"/>
    </source>
</evidence>
<keyword evidence="2" id="KW-1133">Transmembrane helix</keyword>
<reference evidence="3 4" key="1">
    <citation type="submission" date="2018-07" db="EMBL/GenBank/DDBJ databases">
        <title>Genome sequence of Nitratireductor thuwali#1536.</title>
        <authorList>
            <person name="Michoud G."/>
            <person name="Merlino G."/>
            <person name="Sefrji F.O."/>
            <person name="Daffonchio D."/>
        </authorList>
    </citation>
    <scope>NUCLEOTIDE SEQUENCE [LARGE SCALE GENOMIC DNA]</scope>
    <source>
        <strain evidence="4">Nit1536</strain>
    </source>
</reference>
<feature type="region of interest" description="Disordered" evidence="1">
    <location>
        <begin position="70"/>
        <end position="93"/>
    </location>
</feature>
<gene>
    <name evidence="3" type="ORF">NTH_00912</name>
</gene>
<name>A0ABY5MHF8_9HYPH</name>
<accession>A0ABY5MHF8</accession>
<evidence type="ECO:0000256" key="1">
    <source>
        <dbReference type="SAM" id="MobiDB-lite"/>
    </source>
</evidence>
<keyword evidence="2" id="KW-0472">Membrane</keyword>
<dbReference type="Proteomes" id="UP001342418">
    <property type="component" value="Chromosome"/>
</dbReference>
<dbReference type="EMBL" id="CP030941">
    <property type="protein sequence ID" value="UUP16465.1"/>
    <property type="molecule type" value="Genomic_DNA"/>
</dbReference>
<dbReference type="RefSeq" id="WP_338528884.1">
    <property type="nucleotide sequence ID" value="NZ_CP030941.1"/>
</dbReference>
<keyword evidence="4" id="KW-1185">Reference proteome</keyword>
<feature type="transmembrane region" description="Helical" evidence="2">
    <location>
        <begin position="15"/>
        <end position="38"/>
    </location>
</feature>
<evidence type="ECO:0000313" key="4">
    <source>
        <dbReference type="Proteomes" id="UP001342418"/>
    </source>
</evidence>
<organism evidence="3 4">
    <name type="scientific">Nitratireductor thuwali</name>
    <dbReference type="NCBI Taxonomy" id="2267699"/>
    <lineage>
        <taxon>Bacteria</taxon>
        <taxon>Pseudomonadati</taxon>
        <taxon>Pseudomonadota</taxon>
        <taxon>Alphaproteobacteria</taxon>
        <taxon>Hyphomicrobiales</taxon>
        <taxon>Phyllobacteriaceae</taxon>
        <taxon>Nitratireductor</taxon>
    </lineage>
</organism>